<evidence type="ECO:0000313" key="1">
    <source>
        <dbReference type="EMBL" id="EOA15657.1"/>
    </source>
</evidence>
<gene>
    <name evidence="1" type="ORF">CARUB_v10006086mg</name>
</gene>
<dbReference type="EMBL" id="KB870811">
    <property type="protein sequence ID" value="EOA15657.1"/>
    <property type="molecule type" value="Genomic_DNA"/>
</dbReference>
<reference evidence="2" key="1">
    <citation type="journal article" date="2013" name="Nat. Genet.">
        <title>The Capsella rubella genome and the genomic consequences of rapid mating system evolution.</title>
        <authorList>
            <person name="Slotte T."/>
            <person name="Hazzouri K.M."/>
            <person name="Agren J.A."/>
            <person name="Koenig D."/>
            <person name="Maumus F."/>
            <person name="Guo Y.L."/>
            <person name="Steige K."/>
            <person name="Platts A.E."/>
            <person name="Escobar J.S."/>
            <person name="Newman L.K."/>
            <person name="Wang W."/>
            <person name="Mandakova T."/>
            <person name="Vello E."/>
            <person name="Smith L.M."/>
            <person name="Henz S.R."/>
            <person name="Steffen J."/>
            <person name="Takuno S."/>
            <person name="Brandvain Y."/>
            <person name="Coop G."/>
            <person name="Andolfatto P."/>
            <person name="Hu T.T."/>
            <person name="Blanchette M."/>
            <person name="Clark R.M."/>
            <person name="Quesneville H."/>
            <person name="Nordborg M."/>
            <person name="Gaut B.S."/>
            <person name="Lysak M.A."/>
            <person name="Jenkins J."/>
            <person name="Grimwood J."/>
            <person name="Chapman J."/>
            <person name="Prochnik S."/>
            <person name="Shu S."/>
            <person name="Rokhsar D."/>
            <person name="Schmutz J."/>
            <person name="Weigel D."/>
            <person name="Wright S.I."/>
        </authorList>
    </citation>
    <scope>NUCLEOTIDE SEQUENCE [LARGE SCALE GENOMIC DNA]</scope>
    <source>
        <strain evidence="2">cv. Monte Gargano</strain>
    </source>
</reference>
<sequence length="105" mass="10846">MSFECSSAELMANSASELTATDIPWQSTLTAISASFSAAIIFSSSTLSASTSSMLSGPEYFLEPSVTGDGSSLSCLAYTAPIPEAKKSSLSTTGFSFNPLSNLDH</sequence>
<proteinExistence type="predicted"/>
<dbReference type="AlphaFoldDB" id="R0F202"/>
<protein>
    <submittedName>
        <fullName evidence="1">Uncharacterized protein</fullName>
    </submittedName>
</protein>
<dbReference type="Proteomes" id="UP000029121">
    <property type="component" value="Unassembled WGS sequence"/>
</dbReference>
<name>R0F202_9BRAS</name>
<accession>R0F202</accession>
<evidence type="ECO:0000313" key="2">
    <source>
        <dbReference type="Proteomes" id="UP000029121"/>
    </source>
</evidence>
<keyword evidence="2" id="KW-1185">Reference proteome</keyword>
<organism evidence="1 2">
    <name type="scientific">Capsella rubella</name>
    <dbReference type="NCBI Taxonomy" id="81985"/>
    <lineage>
        <taxon>Eukaryota</taxon>
        <taxon>Viridiplantae</taxon>
        <taxon>Streptophyta</taxon>
        <taxon>Embryophyta</taxon>
        <taxon>Tracheophyta</taxon>
        <taxon>Spermatophyta</taxon>
        <taxon>Magnoliopsida</taxon>
        <taxon>eudicotyledons</taxon>
        <taxon>Gunneridae</taxon>
        <taxon>Pentapetalae</taxon>
        <taxon>rosids</taxon>
        <taxon>malvids</taxon>
        <taxon>Brassicales</taxon>
        <taxon>Brassicaceae</taxon>
        <taxon>Camelineae</taxon>
        <taxon>Capsella</taxon>
    </lineage>
</organism>